<dbReference type="EMBL" id="ABXP02000004">
    <property type="protein sequence ID" value="KKC30913.1"/>
    <property type="molecule type" value="Genomic_DNA"/>
</dbReference>
<dbReference type="Proteomes" id="UP000010146">
    <property type="component" value="Unassembled WGS sequence"/>
</dbReference>
<evidence type="ECO:0000313" key="3">
    <source>
        <dbReference type="Proteomes" id="UP000010146"/>
    </source>
</evidence>
<reference evidence="2 3" key="1">
    <citation type="submission" date="2008-07" db="EMBL/GenBank/DDBJ databases">
        <authorList>
            <person name="Gonzalez J."/>
            <person name="Sokolova T."/>
            <person name="Ferriera S."/>
            <person name="Johnson J."/>
            <person name="Kravitz S."/>
            <person name="Beeson K."/>
            <person name="Sutton G."/>
            <person name="Rogers Y.-H."/>
            <person name="Friedman R."/>
            <person name="Frazier M."/>
            <person name="Venter J.C."/>
        </authorList>
    </citation>
    <scope>NUCLEOTIDE SEQUENCE [LARGE SCALE GENOMIC DNA]</scope>
    <source>
        <strain evidence="2 3">DSM 12653</strain>
    </source>
</reference>
<reference evidence="2 3" key="2">
    <citation type="journal article" date="2015" name="BMC Genomics">
        <title>Analysis of three genomes within the thermophilic bacterial species Caldanaerobacter subterraneus with a focus on carbon monoxide dehydrogenase evolution and hydrolase diversity.</title>
        <authorList>
            <person name="Sant'Anna F.H."/>
            <person name="Lebedinsky A.V."/>
            <person name="Sokolova T.G."/>
            <person name="Robb F.T."/>
            <person name="Gonzalez J.M."/>
        </authorList>
    </citation>
    <scope>NUCLEOTIDE SEQUENCE [LARGE SCALE GENOMIC DNA]</scope>
    <source>
        <strain evidence="2 3">DSM 12653</strain>
    </source>
</reference>
<proteinExistence type="predicted"/>
<accession>A0A0F5PQJ6</accession>
<comment type="caution">
    <text evidence="2">The sequence shown here is derived from an EMBL/GenBank/DDBJ whole genome shotgun (WGS) entry which is preliminary data.</text>
</comment>
<dbReference type="AlphaFoldDB" id="A0A0F5PQJ6"/>
<dbReference type="SUPFAM" id="SSF47413">
    <property type="entry name" value="lambda repressor-like DNA-binding domains"/>
    <property type="match status" value="1"/>
</dbReference>
<dbReference type="CDD" id="cd00093">
    <property type="entry name" value="HTH_XRE"/>
    <property type="match status" value="1"/>
</dbReference>
<organism evidence="2 3">
    <name type="scientific">Caldanaerobacter subterraneus subsp. pacificus DSM 12653</name>
    <dbReference type="NCBI Taxonomy" id="391606"/>
    <lineage>
        <taxon>Bacteria</taxon>
        <taxon>Bacillati</taxon>
        <taxon>Bacillota</taxon>
        <taxon>Clostridia</taxon>
        <taxon>Thermoanaerobacterales</taxon>
        <taxon>Thermoanaerobacteraceae</taxon>
        <taxon>Caldanaerobacter</taxon>
    </lineage>
</organism>
<dbReference type="InterPro" id="IPR010982">
    <property type="entry name" value="Lambda_DNA-bd_dom_sf"/>
</dbReference>
<dbReference type="InterPro" id="IPR001387">
    <property type="entry name" value="Cro/C1-type_HTH"/>
</dbReference>
<sequence length="62" mass="7199">MTQREFAEKLHISQSIISQVERGFRKPYPKFMKLVSKALKVPQSELFTENGDCKLVEVEEEA</sequence>
<name>A0A0F5PQJ6_9THEO</name>
<feature type="domain" description="HTH cro/C1-type" evidence="1">
    <location>
        <begin position="1"/>
        <end position="46"/>
    </location>
</feature>
<gene>
    <name evidence="2" type="ORF">CDSM653_00010</name>
</gene>
<dbReference type="Gene3D" id="1.10.260.40">
    <property type="entry name" value="lambda repressor-like DNA-binding domains"/>
    <property type="match status" value="1"/>
</dbReference>
<evidence type="ECO:0000259" key="1">
    <source>
        <dbReference type="PROSITE" id="PS50943"/>
    </source>
</evidence>
<protein>
    <recommendedName>
        <fullName evidence="1">HTH cro/C1-type domain-containing protein</fullName>
    </recommendedName>
</protein>
<evidence type="ECO:0000313" key="2">
    <source>
        <dbReference type="EMBL" id="KKC30913.1"/>
    </source>
</evidence>
<dbReference type="GO" id="GO:0003677">
    <property type="term" value="F:DNA binding"/>
    <property type="evidence" value="ECO:0007669"/>
    <property type="project" value="InterPro"/>
</dbReference>
<dbReference type="PROSITE" id="PS50943">
    <property type="entry name" value="HTH_CROC1"/>
    <property type="match status" value="1"/>
</dbReference>
<reference evidence="3" key="3">
    <citation type="submission" date="2015-02" db="EMBL/GenBank/DDBJ databases">
        <title>Genome analysis of three genomes within the thermophilic hydrogenogenic bacterial species Caldanaerobacter subterraneus.</title>
        <authorList>
            <person name="Sant'Anna F.H."/>
            <person name="Lebedinsky A."/>
            <person name="Sokolova T."/>
            <person name="Robb F.T."/>
            <person name="Gonzalez J.M."/>
        </authorList>
    </citation>
    <scope>NUCLEOTIDE SEQUENCE [LARGE SCALE GENOMIC DNA]</scope>
    <source>
        <strain evidence="3">DSM 12653</strain>
    </source>
</reference>
<dbReference type="Pfam" id="PF01381">
    <property type="entry name" value="HTH_3"/>
    <property type="match status" value="1"/>
</dbReference>